<sequence length="543" mass="60911">MSSKPKKSRTKSKTRNSRSQNAYPGMPPGYPFAAPQFFPPQPNMGYPYQWYQPVSNIHTIHSPNVPWIPHSSSDGSPTISPKQGFPPEVSGDPGISGAPGSPDEYTVDSMRRIYNNDDGSIEIERVKVQRRQGIYDTKPSLTVLPSDSKSLVPASQFLNERRPPPRKHRRKEKNGQEVYRDSGMPIQGWYPYMPIMAQPFPYAYPYGYVWPMTPQTSISIPSHFKSPTDDSDSSASHHDNFSAAVHSPDFMQPKSRTPESQRPHSSATGSHVTESLGTDLAPSDSVSMRGFKRETSLERILRKSLEDSQNSDKSQINSQNSNDIEKTKEWMEDMQKAFESKSGFSSELTGDRSSFATAPSDIPTPPPKTKGDKNKIFTHKKSNSESNIDNDDVRNVPSLPLLENTRVSESDLMYAYSKPDKREQKLRDSNEKMKRSVDSDTTKPKVASDQSGRDSRTSTTSYHSTRQSGEDMLIDTDSTDIVMPLDSSTADESIDLDDDRGFDSSEGKNYKWILQSTDDLSSEGEQNTEKSDNEIIESWRTEV</sequence>
<protein>
    <submittedName>
        <fullName evidence="2">Uncharacterized protein</fullName>
    </submittedName>
</protein>
<comment type="caution">
    <text evidence="2">The sequence shown here is derived from an EMBL/GenBank/DDBJ whole genome shotgun (WGS) entry which is preliminary data.</text>
</comment>
<feature type="compositionally biased region" description="Basic residues" evidence="1">
    <location>
        <begin position="1"/>
        <end position="16"/>
    </location>
</feature>
<gene>
    <name evidence="2" type="ORF">Anas_10375</name>
</gene>
<dbReference type="EMBL" id="SEYY01023675">
    <property type="protein sequence ID" value="KAB7494691.1"/>
    <property type="molecule type" value="Genomic_DNA"/>
</dbReference>
<accession>A0A5N5SKT8</accession>
<reference evidence="2 3" key="1">
    <citation type="journal article" date="2019" name="PLoS Biol.">
        <title>Sex chromosomes control vertical transmission of feminizing Wolbachia symbionts in an isopod.</title>
        <authorList>
            <person name="Becking T."/>
            <person name="Chebbi M.A."/>
            <person name="Giraud I."/>
            <person name="Moumen B."/>
            <person name="Laverre T."/>
            <person name="Caubet Y."/>
            <person name="Peccoud J."/>
            <person name="Gilbert C."/>
            <person name="Cordaux R."/>
        </authorList>
    </citation>
    <scope>NUCLEOTIDE SEQUENCE [LARGE SCALE GENOMIC DNA]</scope>
    <source>
        <strain evidence="2">ANa2</strain>
        <tissue evidence="2">Whole body excluding digestive tract and cuticle</tissue>
    </source>
</reference>
<proteinExistence type="predicted"/>
<dbReference type="OrthoDB" id="6380322at2759"/>
<evidence type="ECO:0000313" key="3">
    <source>
        <dbReference type="Proteomes" id="UP000326759"/>
    </source>
</evidence>
<feature type="compositionally biased region" description="Basic and acidic residues" evidence="1">
    <location>
        <begin position="418"/>
        <end position="443"/>
    </location>
</feature>
<feature type="compositionally biased region" description="Polar residues" evidence="1">
    <location>
        <begin position="70"/>
        <end position="81"/>
    </location>
</feature>
<feature type="region of interest" description="Disordered" evidence="1">
    <location>
        <begin position="68"/>
        <end position="104"/>
    </location>
</feature>
<feature type="region of interest" description="Disordered" evidence="1">
    <location>
        <begin position="146"/>
        <end position="183"/>
    </location>
</feature>
<dbReference type="AlphaFoldDB" id="A0A5N5SKT8"/>
<evidence type="ECO:0000313" key="2">
    <source>
        <dbReference type="EMBL" id="KAB7494691.1"/>
    </source>
</evidence>
<keyword evidence="3" id="KW-1185">Reference proteome</keyword>
<dbReference type="Proteomes" id="UP000326759">
    <property type="component" value="Unassembled WGS sequence"/>
</dbReference>
<feature type="compositionally biased region" description="Basic and acidic residues" evidence="1">
    <location>
        <begin position="499"/>
        <end position="509"/>
    </location>
</feature>
<feature type="compositionally biased region" description="Basic and acidic residues" evidence="1">
    <location>
        <begin position="323"/>
        <end position="339"/>
    </location>
</feature>
<feature type="compositionally biased region" description="Polar residues" evidence="1">
    <location>
        <begin position="514"/>
        <end position="525"/>
    </location>
</feature>
<feature type="compositionally biased region" description="Basic and acidic residues" evidence="1">
    <location>
        <begin position="527"/>
        <end position="543"/>
    </location>
</feature>
<feature type="compositionally biased region" description="Polar residues" evidence="1">
    <location>
        <begin position="342"/>
        <end position="357"/>
    </location>
</feature>
<feature type="compositionally biased region" description="Low complexity" evidence="1">
    <location>
        <begin position="457"/>
        <end position="467"/>
    </location>
</feature>
<feature type="region of interest" description="Disordered" evidence="1">
    <location>
        <begin position="1"/>
        <end position="38"/>
    </location>
</feature>
<feature type="region of interest" description="Disordered" evidence="1">
    <location>
        <begin position="221"/>
        <end position="292"/>
    </location>
</feature>
<evidence type="ECO:0000256" key="1">
    <source>
        <dbReference type="SAM" id="MobiDB-lite"/>
    </source>
</evidence>
<feature type="non-terminal residue" evidence="2">
    <location>
        <position position="543"/>
    </location>
</feature>
<organism evidence="2 3">
    <name type="scientific">Armadillidium nasatum</name>
    <dbReference type="NCBI Taxonomy" id="96803"/>
    <lineage>
        <taxon>Eukaryota</taxon>
        <taxon>Metazoa</taxon>
        <taxon>Ecdysozoa</taxon>
        <taxon>Arthropoda</taxon>
        <taxon>Crustacea</taxon>
        <taxon>Multicrustacea</taxon>
        <taxon>Malacostraca</taxon>
        <taxon>Eumalacostraca</taxon>
        <taxon>Peracarida</taxon>
        <taxon>Isopoda</taxon>
        <taxon>Oniscidea</taxon>
        <taxon>Crinocheta</taxon>
        <taxon>Armadillidiidae</taxon>
        <taxon>Armadillidium</taxon>
    </lineage>
</organism>
<feature type="compositionally biased region" description="Polar residues" evidence="1">
    <location>
        <begin position="263"/>
        <end position="276"/>
    </location>
</feature>
<feature type="region of interest" description="Disordered" evidence="1">
    <location>
        <begin position="304"/>
        <end position="543"/>
    </location>
</feature>
<name>A0A5N5SKT8_9CRUS</name>
<feature type="compositionally biased region" description="Polar residues" evidence="1">
    <location>
        <begin position="307"/>
        <end position="322"/>
    </location>
</feature>